<organism evidence="1 2">
    <name type="scientific">Acer saccharum</name>
    <name type="common">Sugar maple</name>
    <dbReference type="NCBI Taxonomy" id="4024"/>
    <lineage>
        <taxon>Eukaryota</taxon>
        <taxon>Viridiplantae</taxon>
        <taxon>Streptophyta</taxon>
        <taxon>Embryophyta</taxon>
        <taxon>Tracheophyta</taxon>
        <taxon>Spermatophyta</taxon>
        <taxon>Magnoliopsida</taxon>
        <taxon>eudicotyledons</taxon>
        <taxon>Gunneridae</taxon>
        <taxon>Pentapetalae</taxon>
        <taxon>rosids</taxon>
        <taxon>malvids</taxon>
        <taxon>Sapindales</taxon>
        <taxon>Sapindaceae</taxon>
        <taxon>Hippocastanoideae</taxon>
        <taxon>Acereae</taxon>
        <taxon>Acer</taxon>
    </lineage>
</organism>
<dbReference type="Proteomes" id="UP001168877">
    <property type="component" value="Unassembled WGS sequence"/>
</dbReference>
<reference evidence="1" key="1">
    <citation type="journal article" date="2022" name="Plant J.">
        <title>Strategies of tolerance reflected in two North American maple genomes.</title>
        <authorList>
            <person name="McEvoy S.L."/>
            <person name="Sezen U.U."/>
            <person name="Trouern-Trend A."/>
            <person name="McMahon S.M."/>
            <person name="Schaberg P.G."/>
            <person name="Yang J."/>
            <person name="Wegrzyn J.L."/>
            <person name="Swenson N.G."/>
        </authorList>
    </citation>
    <scope>NUCLEOTIDE SEQUENCE</scope>
    <source>
        <strain evidence="1">NS2018</strain>
    </source>
</reference>
<sequence>MATLKIPTKILHRNHRVSFFNKNYSSWWSLPPSPSPHQEDPLLKSVSDAIKIHSSSSSSSSSLKKLLPKLTTTHILTLINHNPHRLPPLSLLSFFNFLSSHPHIRLLTLQSYSTMTHFLVSHNLRSQALDLLRLVVSKKGNGSSSSVFSSLVETRGV</sequence>
<dbReference type="EMBL" id="JAUESC010000004">
    <property type="protein sequence ID" value="KAK0596862.1"/>
    <property type="molecule type" value="Genomic_DNA"/>
</dbReference>
<name>A0AA39VXQ4_ACESA</name>
<reference evidence="1" key="2">
    <citation type="submission" date="2023-06" db="EMBL/GenBank/DDBJ databases">
        <authorList>
            <person name="Swenson N.G."/>
            <person name="Wegrzyn J.L."/>
            <person name="Mcevoy S.L."/>
        </authorList>
    </citation>
    <scope>NUCLEOTIDE SEQUENCE</scope>
    <source>
        <strain evidence="1">NS2018</strain>
        <tissue evidence="1">Leaf</tissue>
    </source>
</reference>
<evidence type="ECO:0008006" key="3">
    <source>
        <dbReference type="Google" id="ProtNLM"/>
    </source>
</evidence>
<protein>
    <recommendedName>
        <fullName evidence="3">Pentatricopeptide repeat-containing protein</fullName>
    </recommendedName>
</protein>
<dbReference type="AlphaFoldDB" id="A0AA39VXQ4"/>
<gene>
    <name evidence="1" type="ORF">LWI29_019722</name>
</gene>
<proteinExistence type="predicted"/>
<keyword evidence="2" id="KW-1185">Reference proteome</keyword>
<evidence type="ECO:0000313" key="2">
    <source>
        <dbReference type="Proteomes" id="UP001168877"/>
    </source>
</evidence>
<comment type="caution">
    <text evidence="1">The sequence shown here is derived from an EMBL/GenBank/DDBJ whole genome shotgun (WGS) entry which is preliminary data.</text>
</comment>
<evidence type="ECO:0000313" key="1">
    <source>
        <dbReference type="EMBL" id="KAK0596862.1"/>
    </source>
</evidence>
<accession>A0AA39VXQ4</accession>